<evidence type="ECO:0000256" key="8">
    <source>
        <dbReference type="SAM" id="SignalP"/>
    </source>
</evidence>
<keyword evidence="5 7" id="KW-1133">Transmembrane helix</keyword>
<dbReference type="CDD" id="cd06261">
    <property type="entry name" value="TM_PBP2"/>
    <property type="match status" value="1"/>
</dbReference>
<feature type="domain" description="ABC transmembrane type-1" evidence="9">
    <location>
        <begin position="95"/>
        <end position="300"/>
    </location>
</feature>
<evidence type="ECO:0000256" key="1">
    <source>
        <dbReference type="ARBA" id="ARBA00004651"/>
    </source>
</evidence>
<keyword evidence="3" id="KW-1003">Cell membrane</keyword>
<reference evidence="10 11" key="1">
    <citation type="submission" date="2019-12" db="EMBL/GenBank/DDBJ databases">
        <title>Nitratireductor arenosus sp. nov., Isolated from sea sand, Jeju island, South Korea.</title>
        <authorList>
            <person name="Kim W."/>
        </authorList>
    </citation>
    <scope>NUCLEOTIDE SEQUENCE [LARGE SCALE GENOMIC DNA]</scope>
    <source>
        <strain evidence="10 11">CAU 1489</strain>
    </source>
</reference>
<comment type="caution">
    <text evidence="10">The sequence shown here is derived from an EMBL/GenBank/DDBJ whole genome shotgun (WGS) entry which is preliminary data.</text>
</comment>
<keyword evidence="2 7" id="KW-0813">Transport</keyword>
<dbReference type="Pfam" id="PF19300">
    <property type="entry name" value="BPD_transp_1_N"/>
    <property type="match status" value="1"/>
</dbReference>
<comment type="subcellular location">
    <subcellularLocation>
        <location evidence="1 7">Cell membrane</location>
        <topology evidence="1 7">Multi-pass membrane protein</topology>
    </subcellularLocation>
</comment>
<dbReference type="AlphaFoldDB" id="A0A844QJ98"/>
<feature type="transmembrane region" description="Helical" evidence="7">
    <location>
        <begin position="235"/>
        <end position="261"/>
    </location>
</feature>
<gene>
    <name evidence="10" type="ORF">GN330_15615</name>
</gene>
<dbReference type="PANTHER" id="PTHR43163:SF6">
    <property type="entry name" value="DIPEPTIDE TRANSPORT SYSTEM PERMEASE PROTEIN DPPB-RELATED"/>
    <property type="match status" value="1"/>
</dbReference>
<keyword evidence="11" id="KW-1185">Reference proteome</keyword>
<dbReference type="InterPro" id="IPR035906">
    <property type="entry name" value="MetI-like_sf"/>
</dbReference>
<dbReference type="RefSeq" id="WP_156713583.1">
    <property type="nucleotide sequence ID" value="NZ_WPHG01000003.1"/>
</dbReference>
<evidence type="ECO:0000256" key="6">
    <source>
        <dbReference type="ARBA" id="ARBA00023136"/>
    </source>
</evidence>
<evidence type="ECO:0000259" key="9">
    <source>
        <dbReference type="PROSITE" id="PS50928"/>
    </source>
</evidence>
<feature type="transmembrane region" description="Helical" evidence="7">
    <location>
        <begin position="134"/>
        <end position="161"/>
    </location>
</feature>
<dbReference type="InterPro" id="IPR045621">
    <property type="entry name" value="BPD_transp_1_N"/>
</dbReference>
<dbReference type="SUPFAM" id="SSF161098">
    <property type="entry name" value="MetI-like"/>
    <property type="match status" value="1"/>
</dbReference>
<protein>
    <submittedName>
        <fullName evidence="10">ABC transporter permease subunit</fullName>
    </submittedName>
</protein>
<dbReference type="GO" id="GO:0005886">
    <property type="term" value="C:plasma membrane"/>
    <property type="evidence" value="ECO:0007669"/>
    <property type="project" value="UniProtKB-SubCell"/>
</dbReference>
<dbReference type="GO" id="GO:0055085">
    <property type="term" value="P:transmembrane transport"/>
    <property type="evidence" value="ECO:0007669"/>
    <property type="project" value="InterPro"/>
</dbReference>
<evidence type="ECO:0000313" key="11">
    <source>
        <dbReference type="Proteomes" id="UP000463224"/>
    </source>
</evidence>
<sequence>MTRFIVFRCLAAVLTVWLASMVVFAMVRAAPGDIIEMMMGQMGSSEGEAALRRFFGLDQPVYVQYFDWLGRVVTGDFGSSWRQGSPVLELVFNAFTVSFELALLVLIVSSLIGVPLGLLAGYRAGSAVDTIIQAFNVLFLATPVFWLALMLLFGVSTFFYWSPPTIYVSPLRSLGDNLVILAMPMASLAFLQIAAYAQFVRQHVVQALQQDYVRALKARGVPARTILGKHVLRNILVPLITFMGLIFIQILGGVVVIESLFGLPGLGRLLVNALYARDFPVVQGALVMVLISAIAVNLLVDILYRAIDPRLRS</sequence>
<dbReference type="PROSITE" id="PS50928">
    <property type="entry name" value="ABC_TM1"/>
    <property type="match status" value="1"/>
</dbReference>
<keyword evidence="6 7" id="KW-0472">Membrane</keyword>
<evidence type="ECO:0000256" key="4">
    <source>
        <dbReference type="ARBA" id="ARBA00022692"/>
    </source>
</evidence>
<feature type="transmembrane region" description="Helical" evidence="7">
    <location>
        <begin position="181"/>
        <end position="200"/>
    </location>
</feature>
<dbReference type="Gene3D" id="1.10.3720.10">
    <property type="entry name" value="MetI-like"/>
    <property type="match status" value="1"/>
</dbReference>
<evidence type="ECO:0000256" key="3">
    <source>
        <dbReference type="ARBA" id="ARBA00022475"/>
    </source>
</evidence>
<evidence type="ECO:0000256" key="5">
    <source>
        <dbReference type="ARBA" id="ARBA00022989"/>
    </source>
</evidence>
<proteinExistence type="inferred from homology"/>
<evidence type="ECO:0000313" key="10">
    <source>
        <dbReference type="EMBL" id="MVA98674.1"/>
    </source>
</evidence>
<name>A0A844QJ98_9HYPH</name>
<dbReference type="PANTHER" id="PTHR43163">
    <property type="entry name" value="DIPEPTIDE TRANSPORT SYSTEM PERMEASE PROTEIN DPPB-RELATED"/>
    <property type="match status" value="1"/>
</dbReference>
<dbReference type="Pfam" id="PF00528">
    <property type="entry name" value="BPD_transp_1"/>
    <property type="match status" value="1"/>
</dbReference>
<feature type="transmembrane region" description="Helical" evidence="7">
    <location>
        <begin position="281"/>
        <end position="304"/>
    </location>
</feature>
<dbReference type="Proteomes" id="UP000463224">
    <property type="component" value="Unassembled WGS sequence"/>
</dbReference>
<keyword evidence="8" id="KW-0732">Signal</keyword>
<feature type="signal peptide" evidence="8">
    <location>
        <begin position="1"/>
        <end position="25"/>
    </location>
</feature>
<dbReference type="EMBL" id="WPHG01000003">
    <property type="protein sequence ID" value="MVA98674.1"/>
    <property type="molecule type" value="Genomic_DNA"/>
</dbReference>
<feature type="transmembrane region" description="Helical" evidence="7">
    <location>
        <begin position="101"/>
        <end position="122"/>
    </location>
</feature>
<comment type="similarity">
    <text evidence="7">Belongs to the binding-protein-dependent transport system permease family.</text>
</comment>
<dbReference type="InterPro" id="IPR000515">
    <property type="entry name" value="MetI-like"/>
</dbReference>
<feature type="chain" id="PRO_5032524832" evidence="8">
    <location>
        <begin position="26"/>
        <end position="313"/>
    </location>
</feature>
<keyword evidence="4 7" id="KW-0812">Transmembrane</keyword>
<evidence type="ECO:0000256" key="7">
    <source>
        <dbReference type="RuleBase" id="RU363032"/>
    </source>
</evidence>
<organism evidence="10 11">
    <name type="scientific">Nitratireductor arenosus</name>
    <dbReference type="NCBI Taxonomy" id="2682096"/>
    <lineage>
        <taxon>Bacteria</taxon>
        <taxon>Pseudomonadati</taxon>
        <taxon>Pseudomonadota</taxon>
        <taxon>Alphaproteobacteria</taxon>
        <taxon>Hyphomicrobiales</taxon>
        <taxon>Phyllobacteriaceae</taxon>
        <taxon>Nitratireductor</taxon>
    </lineage>
</organism>
<evidence type="ECO:0000256" key="2">
    <source>
        <dbReference type="ARBA" id="ARBA00022448"/>
    </source>
</evidence>
<accession>A0A844QJ98</accession>